<feature type="transmembrane region" description="Helical" evidence="1">
    <location>
        <begin position="47"/>
        <end position="71"/>
    </location>
</feature>
<evidence type="ECO:0000313" key="3">
    <source>
        <dbReference type="EMBL" id="GAA1264552.1"/>
    </source>
</evidence>
<dbReference type="EMBL" id="BAAALF010000165">
    <property type="protein sequence ID" value="GAA1264552.1"/>
    <property type="molecule type" value="Genomic_DNA"/>
</dbReference>
<organism evidence="3 4">
    <name type="scientific">Kitasatospora nipponensis</name>
    <dbReference type="NCBI Taxonomy" id="258049"/>
    <lineage>
        <taxon>Bacteria</taxon>
        <taxon>Bacillati</taxon>
        <taxon>Actinomycetota</taxon>
        <taxon>Actinomycetes</taxon>
        <taxon>Kitasatosporales</taxon>
        <taxon>Streptomycetaceae</taxon>
        <taxon>Kitasatospora</taxon>
    </lineage>
</organism>
<evidence type="ECO:0000259" key="2">
    <source>
        <dbReference type="Pfam" id="PF03372"/>
    </source>
</evidence>
<evidence type="ECO:0000256" key="1">
    <source>
        <dbReference type="SAM" id="Phobius"/>
    </source>
</evidence>
<keyword evidence="3" id="KW-0255">Endonuclease</keyword>
<keyword evidence="3" id="KW-0378">Hydrolase</keyword>
<proteinExistence type="predicted"/>
<dbReference type="Pfam" id="PF03372">
    <property type="entry name" value="Exo_endo_phos"/>
    <property type="match status" value="1"/>
</dbReference>
<dbReference type="InterPro" id="IPR005135">
    <property type="entry name" value="Endo/exonuclease/phosphatase"/>
</dbReference>
<comment type="caution">
    <text evidence="3">The sequence shown here is derived from an EMBL/GenBank/DDBJ whole genome shotgun (WGS) entry which is preliminary data.</text>
</comment>
<keyword evidence="1" id="KW-1133">Transmembrane helix</keyword>
<protein>
    <submittedName>
        <fullName evidence="3">Endonuclease/exonuclease/phosphatase family protein</fullName>
    </submittedName>
</protein>
<feature type="transmembrane region" description="Helical" evidence="1">
    <location>
        <begin position="21"/>
        <end position="41"/>
    </location>
</feature>
<feature type="domain" description="Endonuclease/exonuclease/phosphatase" evidence="2">
    <location>
        <begin position="113"/>
        <end position="315"/>
    </location>
</feature>
<reference evidence="4" key="1">
    <citation type="journal article" date="2019" name="Int. J. Syst. Evol. Microbiol.">
        <title>The Global Catalogue of Microorganisms (GCM) 10K type strain sequencing project: providing services to taxonomists for standard genome sequencing and annotation.</title>
        <authorList>
            <consortium name="The Broad Institute Genomics Platform"/>
            <consortium name="The Broad Institute Genome Sequencing Center for Infectious Disease"/>
            <person name="Wu L."/>
            <person name="Ma J."/>
        </authorList>
    </citation>
    <scope>NUCLEOTIDE SEQUENCE [LARGE SCALE GENOMIC DNA]</scope>
    <source>
        <strain evidence="4">JCM 13004</strain>
    </source>
</reference>
<keyword evidence="1" id="KW-0812">Transmembrane</keyword>
<keyword evidence="4" id="KW-1185">Reference proteome</keyword>
<keyword evidence="1" id="KW-0472">Membrane</keyword>
<dbReference type="InterPro" id="IPR036691">
    <property type="entry name" value="Endo/exonu/phosph_ase_sf"/>
</dbReference>
<dbReference type="GO" id="GO:0004519">
    <property type="term" value="F:endonuclease activity"/>
    <property type="evidence" value="ECO:0007669"/>
    <property type="project" value="UniProtKB-KW"/>
</dbReference>
<gene>
    <name evidence="3" type="ORF">GCM10009665_62420</name>
</gene>
<evidence type="ECO:0000313" key="4">
    <source>
        <dbReference type="Proteomes" id="UP001500037"/>
    </source>
</evidence>
<sequence length="326" mass="34211">MPAAATRTGRRSGWPRRVVLVLCRIGLALGCLLALVRWTGWDDGTPLALLVPVLPYATAGAVLMLLTVVALRSWRPAAGAAVLVLVELCWLVPGFVPRGVAVPAGAPRLTVATVNTHVAGMDAAALVALVRREHVDVLAVEELTTTAVRDLDAAGLAALLPYREVHPEAGSGLYARLPLSDGGVLRRDTTWPQPTARVTVAGRVVRLVAVHTFYPLGDPGRWARDLAALRAELAADGPDTVLLGDFNATLDHAPMRRLLDAGLLDAAAELGHGRAPTWPADRAPLPPLLQLDHVLHGSGLAAVSTGAHTLPGTDHRAVVAELALLP</sequence>
<keyword evidence="3" id="KW-0540">Nuclease</keyword>
<dbReference type="Gene3D" id="3.60.10.10">
    <property type="entry name" value="Endonuclease/exonuclease/phosphatase"/>
    <property type="match status" value="1"/>
</dbReference>
<dbReference type="Proteomes" id="UP001500037">
    <property type="component" value="Unassembled WGS sequence"/>
</dbReference>
<name>A0ABP4HIC5_9ACTN</name>
<feature type="transmembrane region" description="Helical" evidence="1">
    <location>
        <begin position="78"/>
        <end position="96"/>
    </location>
</feature>
<accession>A0ABP4HIC5</accession>
<dbReference type="SUPFAM" id="SSF56219">
    <property type="entry name" value="DNase I-like"/>
    <property type="match status" value="1"/>
</dbReference>